<gene>
    <name evidence="4" type="ORF">HW555_010866</name>
</gene>
<keyword evidence="2" id="KW-0479">Metal-binding</keyword>
<evidence type="ECO:0000256" key="2">
    <source>
        <dbReference type="ARBA" id="ARBA00022723"/>
    </source>
</evidence>
<dbReference type="FunFam" id="3.90.850.10:FF:000002">
    <property type="entry name" value="2-hydroxyhepta-2,4-diene-1,7-dioate isomerase"/>
    <property type="match status" value="1"/>
</dbReference>
<comment type="caution">
    <text evidence="4">The sequence shown here is derived from an EMBL/GenBank/DDBJ whole genome shotgun (WGS) entry which is preliminary data.</text>
</comment>
<dbReference type="SUPFAM" id="SSF56529">
    <property type="entry name" value="FAH"/>
    <property type="match status" value="1"/>
</dbReference>
<feature type="domain" description="Fumarylacetoacetase-like C-terminal" evidence="3">
    <location>
        <begin position="80"/>
        <end position="287"/>
    </location>
</feature>
<dbReference type="Gene3D" id="3.90.850.10">
    <property type="entry name" value="Fumarylacetoacetase-like, C-terminal domain"/>
    <property type="match status" value="1"/>
</dbReference>
<name>A0A835GAF3_SPOEX</name>
<accession>A0A835GAF3</accession>
<proteinExistence type="inferred from homology"/>
<dbReference type="GO" id="GO:0046872">
    <property type="term" value="F:metal ion binding"/>
    <property type="evidence" value="ECO:0007669"/>
    <property type="project" value="UniProtKB-KW"/>
</dbReference>
<dbReference type="GO" id="GO:0050163">
    <property type="term" value="F:oxaloacetate tautomerase activity"/>
    <property type="evidence" value="ECO:0007669"/>
    <property type="project" value="UniProtKB-ARBA"/>
</dbReference>
<dbReference type="Proteomes" id="UP000648187">
    <property type="component" value="Unassembled WGS sequence"/>
</dbReference>
<reference evidence="4" key="1">
    <citation type="submission" date="2020-08" db="EMBL/GenBank/DDBJ databases">
        <title>Spodoptera exigua strain:BAW_Kor-Di-RS1 Genome sequencing and assembly.</title>
        <authorList>
            <person name="Kim J."/>
            <person name="Nam H.Y."/>
            <person name="Kwon M."/>
            <person name="Choi J.H."/>
            <person name="Cho S.R."/>
            <person name="Kim G.-H."/>
        </authorList>
    </citation>
    <scope>NUCLEOTIDE SEQUENCE</scope>
    <source>
        <strain evidence="4">BAW_Kor-Di-RS1</strain>
        <tissue evidence="4">Whole-body</tissue>
    </source>
</reference>
<keyword evidence="5" id="KW-1185">Reference proteome</keyword>
<dbReference type="InterPro" id="IPR051121">
    <property type="entry name" value="FAH"/>
</dbReference>
<dbReference type="GO" id="GO:0006107">
    <property type="term" value="P:oxaloacetate metabolic process"/>
    <property type="evidence" value="ECO:0007669"/>
    <property type="project" value="UniProtKB-ARBA"/>
</dbReference>
<evidence type="ECO:0000259" key="3">
    <source>
        <dbReference type="Pfam" id="PF01557"/>
    </source>
</evidence>
<evidence type="ECO:0000313" key="4">
    <source>
        <dbReference type="EMBL" id="KAF9409895.1"/>
    </source>
</evidence>
<organism evidence="4 5">
    <name type="scientific">Spodoptera exigua</name>
    <name type="common">Beet armyworm</name>
    <name type="synonym">Noctua fulgens</name>
    <dbReference type="NCBI Taxonomy" id="7107"/>
    <lineage>
        <taxon>Eukaryota</taxon>
        <taxon>Metazoa</taxon>
        <taxon>Ecdysozoa</taxon>
        <taxon>Arthropoda</taxon>
        <taxon>Hexapoda</taxon>
        <taxon>Insecta</taxon>
        <taxon>Pterygota</taxon>
        <taxon>Neoptera</taxon>
        <taxon>Endopterygota</taxon>
        <taxon>Lepidoptera</taxon>
        <taxon>Glossata</taxon>
        <taxon>Ditrysia</taxon>
        <taxon>Noctuoidea</taxon>
        <taxon>Noctuidae</taxon>
        <taxon>Amphipyrinae</taxon>
        <taxon>Spodoptera</taxon>
    </lineage>
</organism>
<protein>
    <recommendedName>
        <fullName evidence="3">Fumarylacetoacetase-like C-terminal domain-containing protein</fullName>
    </recommendedName>
</protein>
<dbReference type="AlphaFoldDB" id="A0A835GAF3"/>
<dbReference type="PANTHER" id="PTHR42796">
    <property type="entry name" value="FUMARYLACETOACETATE HYDROLASE DOMAIN-CONTAINING PROTEIN 2A-RELATED"/>
    <property type="match status" value="1"/>
</dbReference>
<dbReference type="PANTHER" id="PTHR42796:SF4">
    <property type="entry name" value="FUMARYLACETOACETATE HYDROLASE DOMAIN-CONTAINING PROTEIN 2A"/>
    <property type="match status" value="1"/>
</dbReference>
<evidence type="ECO:0000313" key="5">
    <source>
        <dbReference type="Proteomes" id="UP000648187"/>
    </source>
</evidence>
<sequence>MRLVQFVYNNKPEEIRVGYLAGDTEDVVDINKIDPTLPKTLIEILKSQAIDKVKKMHASKQETVPIANVTLKAPIHGVDKVLCVGLNYKDHCQEQNLTPPEIPFIFNKFSSTIVGPNAFIRLKPDISEKVVCEVELTIVIGKTASRVKAEDAYDYVLGYTIAQDIGATDWEKNKAMGQLVLGKAMDSFCPIGPCITTSDEIGDPHALSIRCIVNGVQKQKSNTNQFIHKIPDIIARLSNVFTLLPGDIILTGTPGGVGVYRNPPEFLRPGDVIVSEIEKIGVMINRVEQF</sequence>
<dbReference type="InterPro" id="IPR036663">
    <property type="entry name" value="Fumarylacetoacetase_C_sf"/>
</dbReference>
<evidence type="ECO:0000256" key="1">
    <source>
        <dbReference type="ARBA" id="ARBA00010211"/>
    </source>
</evidence>
<comment type="similarity">
    <text evidence="1">Belongs to the FAH family.</text>
</comment>
<dbReference type="Pfam" id="PF01557">
    <property type="entry name" value="FAA_hydrolase"/>
    <property type="match status" value="1"/>
</dbReference>
<dbReference type="InterPro" id="IPR011234">
    <property type="entry name" value="Fumarylacetoacetase-like_C"/>
</dbReference>
<dbReference type="EMBL" id="JACKWZ010000290">
    <property type="protein sequence ID" value="KAF9409895.1"/>
    <property type="molecule type" value="Genomic_DNA"/>
</dbReference>